<dbReference type="Gene3D" id="3.40.50.300">
    <property type="entry name" value="P-loop containing nucleotide triphosphate hydrolases"/>
    <property type="match status" value="1"/>
</dbReference>
<protein>
    <recommendedName>
        <fullName evidence="16">Adenosylcobinamide kinase</fullName>
        <ecNumber evidence="8">2.7.1.156</ecNumber>
        <ecNumber evidence="9">2.7.7.62</ecNumber>
    </recommendedName>
    <alternativeName>
        <fullName evidence="17">Adenosylcobinamide-phosphate guanylyltransferase</fullName>
    </alternativeName>
</protein>
<evidence type="ECO:0000256" key="13">
    <source>
        <dbReference type="ARBA" id="ARBA00022777"/>
    </source>
</evidence>
<comment type="caution">
    <text evidence="18">The sequence shown here is derived from an EMBL/GenBank/DDBJ whole genome shotgun (WGS) entry which is preliminary data.</text>
</comment>
<dbReference type="GO" id="GO:0005524">
    <property type="term" value="F:ATP binding"/>
    <property type="evidence" value="ECO:0007669"/>
    <property type="project" value="UniProtKB-KW"/>
</dbReference>
<evidence type="ECO:0000256" key="1">
    <source>
        <dbReference type="ARBA" id="ARBA00000312"/>
    </source>
</evidence>
<dbReference type="EC" id="2.7.1.156" evidence="8"/>
<dbReference type="InterPro" id="IPR003203">
    <property type="entry name" value="CobU/CobP"/>
</dbReference>
<sequence length="170" mass="17809">MLILVSGGSASGKSAFSESLIVQSGLVSRVYLATMQVRDKESEARVERHRAMRADKGFTTVELPFADSPLTLPPAPAVLLEDLPNLAANEFFGPAGPGGAEGRILAALDRLICAAELLVVVTGEVYSDGVAYDGETAAYLALLAALSRALARRAGAVYEVVCGIPVRHKP</sequence>
<dbReference type="GO" id="GO:0009236">
    <property type="term" value="P:cobalamin biosynthetic process"/>
    <property type="evidence" value="ECO:0007669"/>
    <property type="project" value="UniProtKB-UniPathway"/>
</dbReference>
<evidence type="ECO:0000313" key="19">
    <source>
        <dbReference type="Proteomes" id="UP000607645"/>
    </source>
</evidence>
<evidence type="ECO:0000256" key="14">
    <source>
        <dbReference type="ARBA" id="ARBA00022840"/>
    </source>
</evidence>
<reference evidence="18" key="1">
    <citation type="submission" date="2020-08" db="EMBL/GenBank/DDBJ databases">
        <title>Genome public.</title>
        <authorList>
            <person name="Liu C."/>
            <person name="Sun Q."/>
        </authorList>
    </citation>
    <scope>NUCLEOTIDE SEQUENCE</scope>
    <source>
        <strain evidence="18">NSJ-52</strain>
    </source>
</reference>
<dbReference type="Proteomes" id="UP000607645">
    <property type="component" value="Unassembled WGS sequence"/>
</dbReference>
<comment type="catalytic activity">
    <reaction evidence="3">
        <text>adenosylcob(III)inamide + GTP = adenosylcob(III)inamide phosphate + GDP + H(+)</text>
        <dbReference type="Rhea" id="RHEA:15765"/>
        <dbReference type="ChEBI" id="CHEBI:2480"/>
        <dbReference type="ChEBI" id="CHEBI:15378"/>
        <dbReference type="ChEBI" id="CHEBI:37565"/>
        <dbReference type="ChEBI" id="CHEBI:58189"/>
        <dbReference type="ChEBI" id="CHEBI:58502"/>
        <dbReference type="EC" id="2.7.1.156"/>
    </reaction>
</comment>
<keyword evidence="10" id="KW-0169">Cobalamin biosynthesis</keyword>
<dbReference type="RefSeq" id="WP_186920337.1">
    <property type="nucleotide sequence ID" value="NZ_JACOPQ010000019.1"/>
</dbReference>
<evidence type="ECO:0000256" key="12">
    <source>
        <dbReference type="ARBA" id="ARBA00022741"/>
    </source>
</evidence>
<evidence type="ECO:0000256" key="2">
    <source>
        <dbReference type="ARBA" id="ARBA00000711"/>
    </source>
</evidence>
<organism evidence="18 19">
    <name type="scientific">Lawsonibacter faecis</name>
    <dbReference type="NCBI Taxonomy" id="2763052"/>
    <lineage>
        <taxon>Bacteria</taxon>
        <taxon>Bacillati</taxon>
        <taxon>Bacillota</taxon>
        <taxon>Clostridia</taxon>
        <taxon>Eubacteriales</taxon>
        <taxon>Oscillospiraceae</taxon>
        <taxon>Lawsonibacter</taxon>
    </lineage>
</organism>
<keyword evidence="11" id="KW-0808">Transferase</keyword>
<keyword evidence="12" id="KW-0547">Nucleotide-binding</keyword>
<evidence type="ECO:0000256" key="5">
    <source>
        <dbReference type="ARBA" id="ARBA00004692"/>
    </source>
</evidence>
<dbReference type="GO" id="GO:0005525">
    <property type="term" value="F:GTP binding"/>
    <property type="evidence" value="ECO:0007669"/>
    <property type="project" value="UniProtKB-KW"/>
</dbReference>
<dbReference type="UniPathway" id="UPA00148">
    <property type="reaction ID" value="UER00236"/>
</dbReference>
<evidence type="ECO:0000256" key="7">
    <source>
        <dbReference type="ARBA" id="ARBA00007490"/>
    </source>
</evidence>
<dbReference type="EC" id="2.7.7.62" evidence="9"/>
<dbReference type="SUPFAM" id="SSF52540">
    <property type="entry name" value="P-loop containing nucleoside triphosphate hydrolases"/>
    <property type="match status" value="1"/>
</dbReference>
<evidence type="ECO:0000256" key="16">
    <source>
        <dbReference type="ARBA" id="ARBA00029570"/>
    </source>
</evidence>
<evidence type="ECO:0000256" key="15">
    <source>
        <dbReference type="ARBA" id="ARBA00023134"/>
    </source>
</evidence>
<evidence type="ECO:0000256" key="8">
    <source>
        <dbReference type="ARBA" id="ARBA00012016"/>
    </source>
</evidence>
<evidence type="ECO:0000313" key="18">
    <source>
        <dbReference type="EMBL" id="MBC5738672.1"/>
    </source>
</evidence>
<dbReference type="PANTHER" id="PTHR34848">
    <property type="match status" value="1"/>
</dbReference>
<comment type="catalytic activity">
    <reaction evidence="1">
        <text>adenosylcob(III)inamide + ATP = adenosylcob(III)inamide phosphate + ADP + H(+)</text>
        <dbReference type="Rhea" id="RHEA:15769"/>
        <dbReference type="ChEBI" id="CHEBI:2480"/>
        <dbReference type="ChEBI" id="CHEBI:15378"/>
        <dbReference type="ChEBI" id="CHEBI:30616"/>
        <dbReference type="ChEBI" id="CHEBI:58502"/>
        <dbReference type="ChEBI" id="CHEBI:456216"/>
        <dbReference type="EC" id="2.7.1.156"/>
    </reaction>
</comment>
<comment type="function">
    <text evidence="4">Catalyzes ATP-dependent phosphorylation of adenosylcobinamide and addition of GMP to adenosylcobinamide phosphate.</text>
</comment>
<gene>
    <name evidence="18" type="ORF">H8S62_16800</name>
</gene>
<keyword evidence="19" id="KW-1185">Reference proteome</keyword>
<dbReference type="Pfam" id="PF02283">
    <property type="entry name" value="CobU"/>
    <property type="match status" value="1"/>
</dbReference>
<evidence type="ECO:0000256" key="4">
    <source>
        <dbReference type="ARBA" id="ARBA00003889"/>
    </source>
</evidence>
<comment type="pathway">
    <text evidence="5">Cofactor biosynthesis; adenosylcobalamin biosynthesis; adenosylcobalamin from cob(II)yrinate a,c-diamide: step 6/7.</text>
</comment>
<proteinExistence type="inferred from homology"/>
<keyword evidence="13 18" id="KW-0418">Kinase</keyword>
<evidence type="ECO:0000256" key="9">
    <source>
        <dbReference type="ARBA" id="ARBA00012523"/>
    </source>
</evidence>
<comment type="pathway">
    <text evidence="6">Cofactor biosynthesis; adenosylcobalamin biosynthesis; adenosylcobalamin from cob(II)yrinate a,c-diamide: step 5/7.</text>
</comment>
<dbReference type="InterPro" id="IPR027417">
    <property type="entry name" value="P-loop_NTPase"/>
</dbReference>
<dbReference type="EMBL" id="JACOPQ010000019">
    <property type="protein sequence ID" value="MBC5738672.1"/>
    <property type="molecule type" value="Genomic_DNA"/>
</dbReference>
<keyword evidence="15" id="KW-0342">GTP-binding</keyword>
<comment type="similarity">
    <text evidence="7">Belongs to the CobU/CobP family.</text>
</comment>
<evidence type="ECO:0000256" key="6">
    <source>
        <dbReference type="ARBA" id="ARBA00005159"/>
    </source>
</evidence>
<evidence type="ECO:0000256" key="10">
    <source>
        <dbReference type="ARBA" id="ARBA00022573"/>
    </source>
</evidence>
<name>A0A8J6JNR8_9FIRM</name>
<keyword evidence="18" id="KW-0548">Nucleotidyltransferase</keyword>
<evidence type="ECO:0000256" key="17">
    <source>
        <dbReference type="ARBA" id="ARBA00030571"/>
    </source>
</evidence>
<evidence type="ECO:0000256" key="3">
    <source>
        <dbReference type="ARBA" id="ARBA00001522"/>
    </source>
</evidence>
<dbReference type="GO" id="GO:0043752">
    <property type="term" value="F:adenosylcobinamide kinase activity"/>
    <property type="evidence" value="ECO:0007669"/>
    <property type="project" value="UniProtKB-EC"/>
</dbReference>
<evidence type="ECO:0000256" key="11">
    <source>
        <dbReference type="ARBA" id="ARBA00022679"/>
    </source>
</evidence>
<dbReference type="GO" id="GO:0008820">
    <property type="term" value="F:cobinamide phosphate guanylyltransferase activity"/>
    <property type="evidence" value="ECO:0007669"/>
    <property type="project" value="UniProtKB-EC"/>
</dbReference>
<keyword evidence="14" id="KW-0067">ATP-binding</keyword>
<dbReference type="AlphaFoldDB" id="A0A8J6JNR8"/>
<accession>A0A8J6JNR8</accession>
<comment type="catalytic activity">
    <reaction evidence="2">
        <text>adenosylcob(III)inamide phosphate + GTP + H(+) = adenosylcob(III)inamide-GDP + diphosphate</text>
        <dbReference type="Rhea" id="RHEA:22712"/>
        <dbReference type="ChEBI" id="CHEBI:15378"/>
        <dbReference type="ChEBI" id="CHEBI:33019"/>
        <dbReference type="ChEBI" id="CHEBI:37565"/>
        <dbReference type="ChEBI" id="CHEBI:58502"/>
        <dbReference type="ChEBI" id="CHEBI:60487"/>
        <dbReference type="EC" id="2.7.7.62"/>
    </reaction>
</comment>
<dbReference type="PANTHER" id="PTHR34848:SF1">
    <property type="entry name" value="BIFUNCTIONAL ADENOSYLCOBALAMIN BIOSYNTHESIS PROTEIN COBU"/>
    <property type="match status" value="1"/>
</dbReference>